<dbReference type="GO" id="GO:0043138">
    <property type="term" value="F:3'-5' DNA helicase activity"/>
    <property type="evidence" value="ECO:0007669"/>
    <property type="project" value="InterPro"/>
</dbReference>
<feature type="domain" description="RQC" evidence="3">
    <location>
        <begin position="415"/>
        <end position="515"/>
    </location>
</feature>
<dbReference type="InterPro" id="IPR018982">
    <property type="entry name" value="RQC_domain"/>
</dbReference>
<evidence type="ECO:0000313" key="5">
    <source>
        <dbReference type="Proteomes" id="UP000183832"/>
    </source>
</evidence>
<reference evidence="4 5" key="1">
    <citation type="submission" date="2015-04" db="EMBL/GenBank/DDBJ databases">
        <authorList>
            <person name="Syromyatnikov M.Y."/>
            <person name="Popov V.N."/>
        </authorList>
    </citation>
    <scope>NUCLEOTIDE SEQUENCE [LARGE SCALE GENOMIC DNA]</scope>
</reference>
<dbReference type="GO" id="GO:0006260">
    <property type="term" value="P:DNA replication"/>
    <property type="evidence" value="ECO:0007669"/>
    <property type="project" value="InterPro"/>
</dbReference>
<proteinExistence type="inferred from homology"/>
<evidence type="ECO:0000313" key="4">
    <source>
        <dbReference type="EMBL" id="CRK87798.1"/>
    </source>
</evidence>
<dbReference type="InterPro" id="IPR036390">
    <property type="entry name" value="WH_DNA-bd_sf"/>
</dbReference>
<dbReference type="GO" id="GO:0005524">
    <property type="term" value="F:ATP binding"/>
    <property type="evidence" value="ECO:0007669"/>
    <property type="project" value="InterPro"/>
</dbReference>
<dbReference type="SUPFAM" id="SSF52540">
    <property type="entry name" value="P-loop containing nucleoside triphosphate hydrolases"/>
    <property type="match status" value="2"/>
</dbReference>
<sequence length="588" mass="68631">MGTNEECNNQSPKANHLKILKNAFGYNFFERKQWDAIRSIIFEKKDIFINAGVSFGKCLVYQFPPVFLKKTAIVILPTIALIKHRISSIDQKQINTVLFDPTQRLGSHADFKEKLSKCRLIYMKAEHFNFFYRKYLDIVRKNVCIVAIEDCHVMEKDETISLGSLERVKDIFPNVPVIYVTKAVTKETQTTIIKSLKLVCPLVVKTNINRPNLEFSVRSINNSIFEYDIKEYLNSVTNGCIIIFISTDWCEQKFYSSAGFRPDIYLDTLDKSSKQRILNDFTTGKCKVLVTRVSPLNLEFYRSDLRLLIHYEYSNIDLENYYRECLLAGLDGNPSKCIIFKKFECLRLEQITPKDTLRTYLNIKDCRRKLTLRHFGSIERFPTLESCCDNCQTILNDKIPPFKIYKDIDEKGFLNISVDARILMKLINAYKGKGIKYPIVDFLVGDVPKKHSKYHPLSLFASGKNKSENWWLNLIEQLLLNDMIFEEKILQNIQIVENAQNQEENELNVSTDEDAWEDLEDFEGGYGIEVNWQCFLRLSKKGKRFLEFKTCKLNMKPNQKMLSYLPKTDQEYFIEQGSIKSKKREVSE</sequence>
<evidence type="ECO:0000256" key="2">
    <source>
        <dbReference type="SAM" id="Coils"/>
    </source>
</evidence>
<organism evidence="4 5">
    <name type="scientific">Clunio marinus</name>
    <dbReference type="NCBI Taxonomy" id="568069"/>
    <lineage>
        <taxon>Eukaryota</taxon>
        <taxon>Metazoa</taxon>
        <taxon>Ecdysozoa</taxon>
        <taxon>Arthropoda</taxon>
        <taxon>Hexapoda</taxon>
        <taxon>Insecta</taxon>
        <taxon>Pterygota</taxon>
        <taxon>Neoptera</taxon>
        <taxon>Endopterygota</taxon>
        <taxon>Diptera</taxon>
        <taxon>Nematocera</taxon>
        <taxon>Chironomoidea</taxon>
        <taxon>Chironomidae</taxon>
        <taxon>Clunio</taxon>
    </lineage>
</organism>
<dbReference type="AlphaFoldDB" id="A0A1J1HMV4"/>
<evidence type="ECO:0000256" key="1">
    <source>
        <dbReference type="ARBA" id="ARBA00005446"/>
    </source>
</evidence>
<evidence type="ECO:0000259" key="3">
    <source>
        <dbReference type="SMART" id="SM00956"/>
    </source>
</evidence>
<dbReference type="Proteomes" id="UP000183832">
    <property type="component" value="Unassembled WGS sequence"/>
</dbReference>
<dbReference type="Pfam" id="PF09382">
    <property type="entry name" value="RQC"/>
    <property type="match status" value="1"/>
</dbReference>
<dbReference type="InterPro" id="IPR011545">
    <property type="entry name" value="DEAD/DEAH_box_helicase_dom"/>
</dbReference>
<dbReference type="InterPro" id="IPR027417">
    <property type="entry name" value="P-loop_NTPase"/>
</dbReference>
<accession>A0A1J1HMV4</accession>
<dbReference type="Pfam" id="PF00270">
    <property type="entry name" value="DEAD"/>
    <property type="match status" value="1"/>
</dbReference>
<dbReference type="STRING" id="568069.A0A1J1HMV4"/>
<keyword evidence="2" id="KW-0175">Coiled coil</keyword>
<dbReference type="PANTHER" id="PTHR13710">
    <property type="entry name" value="DNA HELICASE RECQ FAMILY MEMBER"/>
    <property type="match status" value="1"/>
</dbReference>
<feature type="coiled-coil region" evidence="2">
    <location>
        <begin position="486"/>
        <end position="513"/>
    </location>
</feature>
<dbReference type="GO" id="GO:0000724">
    <property type="term" value="P:double-strand break repair via homologous recombination"/>
    <property type="evidence" value="ECO:0007669"/>
    <property type="project" value="TreeGrafter"/>
</dbReference>
<dbReference type="GO" id="GO:0005737">
    <property type="term" value="C:cytoplasm"/>
    <property type="evidence" value="ECO:0007669"/>
    <property type="project" value="TreeGrafter"/>
</dbReference>
<dbReference type="InterPro" id="IPR036388">
    <property type="entry name" value="WH-like_DNA-bd_sf"/>
</dbReference>
<dbReference type="SMART" id="SM00956">
    <property type="entry name" value="RQC"/>
    <property type="match status" value="1"/>
</dbReference>
<dbReference type="GO" id="GO:0009378">
    <property type="term" value="F:four-way junction helicase activity"/>
    <property type="evidence" value="ECO:0007669"/>
    <property type="project" value="TreeGrafter"/>
</dbReference>
<gene>
    <name evidence="4" type="ORF">CLUMA_CG001534</name>
</gene>
<dbReference type="OrthoDB" id="5966772at2759"/>
<dbReference type="EMBL" id="CVRI01000005">
    <property type="protein sequence ID" value="CRK87798.1"/>
    <property type="molecule type" value="Genomic_DNA"/>
</dbReference>
<dbReference type="Gene3D" id="1.10.10.10">
    <property type="entry name" value="Winged helix-like DNA-binding domain superfamily/Winged helix DNA-binding domain"/>
    <property type="match status" value="1"/>
</dbReference>
<dbReference type="GO" id="GO:0005634">
    <property type="term" value="C:nucleus"/>
    <property type="evidence" value="ECO:0007669"/>
    <property type="project" value="TreeGrafter"/>
</dbReference>
<protein>
    <submittedName>
        <fullName evidence="4">CLUMA_CG001534, isoform A</fullName>
    </submittedName>
</protein>
<dbReference type="GO" id="GO:0003676">
    <property type="term" value="F:nucleic acid binding"/>
    <property type="evidence" value="ECO:0007669"/>
    <property type="project" value="InterPro"/>
</dbReference>
<dbReference type="Gene3D" id="3.40.50.300">
    <property type="entry name" value="P-loop containing nucleotide triphosphate hydrolases"/>
    <property type="match status" value="2"/>
</dbReference>
<keyword evidence="5" id="KW-1185">Reference proteome</keyword>
<dbReference type="PANTHER" id="PTHR13710:SF120">
    <property type="entry name" value="BIFUNCTIONAL 3'-5' EXONUCLEASE_ATP-DEPENDENT HELICASE WRN"/>
    <property type="match status" value="1"/>
</dbReference>
<comment type="similarity">
    <text evidence="1">Belongs to the helicase family. RecQ subfamily.</text>
</comment>
<dbReference type="GO" id="GO:0005694">
    <property type="term" value="C:chromosome"/>
    <property type="evidence" value="ECO:0007669"/>
    <property type="project" value="TreeGrafter"/>
</dbReference>
<dbReference type="SUPFAM" id="SSF46785">
    <property type="entry name" value="Winged helix' DNA-binding domain"/>
    <property type="match status" value="1"/>
</dbReference>
<name>A0A1J1HMV4_9DIPT</name>